<gene>
    <name evidence="2" type="ORF">VOP03_12040</name>
</gene>
<protein>
    <submittedName>
        <fullName evidence="2">Uncharacterized protein</fullName>
    </submittedName>
</protein>
<keyword evidence="1" id="KW-1133">Transmembrane helix</keyword>
<dbReference type="RefSeq" id="WP_326279063.1">
    <property type="nucleotide sequence ID" value="NZ_JAYKYV010000010.1"/>
</dbReference>
<proteinExistence type="predicted"/>
<keyword evidence="1" id="KW-0812">Transmembrane</keyword>
<evidence type="ECO:0000313" key="2">
    <source>
        <dbReference type="EMBL" id="MEC4266078.1"/>
    </source>
</evidence>
<comment type="caution">
    <text evidence="2">The sequence shown here is derived from an EMBL/GenBank/DDBJ whole genome shotgun (WGS) entry which is preliminary data.</text>
</comment>
<evidence type="ECO:0000313" key="3">
    <source>
        <dbReference type="Proteomes" id="UP001355298"/>
    </source>
</evidence>
<feature type="transmembrane region" description="Helical" evidence="1">
    <location>
        <begin position="6"/>
        <end position="29"/>
    </location>
</feature>
<evidence type="ECO:0000256" key="1">
    <source>
        <dbReference type="SAM" id="Phobius"/>
    </source>
</evidence>
<dbReference type="EMBL" id="JAYMGW010000010">
    <property type="protein sequence ID" value="MEC4266078.1"/>
    <property type="molecule type" value="Genomic_DNA"/>
</dbReference>
<sequence>MIKNKWRLAFWISILTLLIVIIIGLYSIFDQGVTITYMRDGYTNTENDLNSLVEIINETNLTKSEIETKLKTHRFFEFMDFGQDTIPLERVSLIFERDTLRKIEKQW</sequence>
<reference evidence="2 3" key="1">
    <citation type="submission" date="2024-01" db="EMBL/GenBank/DDBJ databases">
        <title>The strains designed SYSU M86414 and SYSU M84420 isolated from the marine sediment in San Sha City (Hainan Province, China).</title>
        <authorList>
            <person name="Guo D."/>
        </authorList>
    </citation>
    <scope>NUCLEOTIDE SEQUENCE [LARGE SCALE GENOMIC DNA]</scope>
    <source>
        <strain evidence="2 3">SYSU M84420</strain>
    </source>
</reference>
<name>A0ABU6ISH4_9FLAO</name>
<organism evidence="2 3">
    <name type="scientific">Flagellimonas halotolerans</name>
    <dbReference type="NCBI Taxonomy" id="3112164"/>
    <lineage>
        <taxon>Bacteria</taxon>
        <taxon>Pseudomonadati</taxon>
        <taxon>Bacteroidota</taxon>
        <taxon>Flavobacteriia</taxon>
        <taxon>Flavobacteriales</taxon>
        <taxon>Flavobacteriaceae</taxon>
        <taxon>Flagellimonas</taxon>
    </lineage>
</organism>
<accession>A0ABU6ISH4</accession>
<keyword evidence="3" id="KW-1185">Reference proteome</keyword>
<keyword evidence="1" id="KW-0472">Membrane</keyword>
<dbReference type="Proteomes" id="UP001355298">
    <property type="component" value="Unassembled WGS sequence"/>
</dbReference>